<reference evidence="1" key="1">
    <citation type="submission" date="2020-02" db="EMBL/GenBank/DDBJ databases">
        <authorList>
            <person name="Meier V. D."/>
        </authorList>
    </citation>
    <scope>NUCLEOTIDE SEQUENCE</scope>
    <source>
        <strain evidence="1">AVDCRST_MAG94</strain>
    </source>
</reference>
<dbReference type="Gene3D" id="3.40.190.10">
    <property type="entry name" value="Periplasmic binding protein-like II"/>
    <property type="match status" value="2"/>
</dbReference>
<gene>
    <name evidence="1" type="ORF">AVDCRST_MAG94-5308</name>
</gene>
<protein>
    <recommendedName>
        <fullName evidence="2">TRAP transporter solute receptor, TAXI family</fullName>
    </recommendedName>
</protein>
<dbReference type="EMBL" id="CADCTY010001827">
    <property type="protein sequence ID" value="CAA9389228.1"/>
    <property type="molecule type" value="Genomic_DNA"/>
</dbReference>
<sequence>MLQHAAAPFVKRPSTRLWKQLPGWVGHPKTLVLVATSLIGGCGVSLLSSCSTQPNKVTLSSGIAGGFYARLGEQVRQSATTTVDLTVQNLESKGSAQNLQRLLDRQVDFALVQLDLAQKPMEQGKIQAVALLSNESVHVIARKDAGFRTFADLQGKRVAIGAPGSGIRFTANQLIQANGLKLQADDSGFDAAFQKLQRRQVEALLYVGSVGASQRLRQQLATTPNVTILPLQPELINHLIAQAPGSYQPATLPLGTYTARPPIPERDVTTLSTATVLVTRPDVSQQTVGLVTWAIVDTARTYAPFYPDLQNGEEATLLRKGLFYIHPAAQTVFEQGDPRAALIRYWENNGDLQAGVFLVGTSSLVGFLFQRWRKARSLKLVTTTTNRINELQTLLAADPEQALRDIEALRQEHRLQFIDGAVTSDMYEQLQQKTQTFAEQCRNLLEKQRKQFVMETLLLLDEWQATLQTDPATAMQKLSQIKQQYREMLLANQVDLEAYVELMELTLMSVMTLVPQGTHARNDSTPPRRDH</sequence>
<evidence type="ECO:0008006" key="2">
    <source>
        <dbReference type="Google" id="ProtNLM"/>
    </source>
</evidence>
<dbReference type="AlphaFoldDB" id="A0A6J4NIL2"/>
<proteinExistence type="predicted"/>
<dbReference type="InterPro" id="IPR011852">
    <property type="entry name" value="TRAP_TAXI"/>
</dbReference>
<evidence type="ECO:0000313" key="1">
    <source>
        <dbReference type="EMBL" id="CAA9389228.1"/>
    </source>
</evidence>
<name>A0A6J4NIL2_9CYAN</name>
<dbReference type="SUPFAM" id="SSF53850">
    <property type="entry name" value="Periplasmic binding protein-like II"/>
    <property type="match status" value="1"/>
</dbReference>
<dbReference type="PANTHER" id="PTHR42941">
    <property type="entry name" value="SLL1037 PROTEIN"/>
    <property type="match status" value="1"/>
</dbReference>
<dbReference type="NCBIfam" id="TIGR02122">
    <property type="entry name" value="TRAP_TAXI"/>
    <property type="match status" value="1"/>
</dbReference>
<dbReference type="PANTHER" id="PTHR42941:SF1">
    <property type="entry name" value="SLL1037 PROTEIN"/>
    <property type="match status" value="1"/>
</dbReference>
<dbReference type="Pfam" id="PF16868">
    <property type="entry name" value="NMT1_3"/>
    <property type="match status" value="1"/>
</dbReference>
<accession>A0A6J4NIL2</accession>
<organism evidence="1">
    <name type="scientific">uncultured Leptolyngbya sp</name>
    <dbReference type="NCBI Taxonomy" id="332963"/>
    <lineage>
        <taxon>Bacteria</taxon>
        <taxon>Bacillati</taxon>
        <taxon>Cyanobacteriota</taxon>
        <taxon>Cyanophyceae</taxon>
        <taxon>Leptolyngbyales</taxon>
        <taxon>Leptolyngbyaceae</taxon>
        <taxon>Leptolyngbya group</taxon>
        <taxon>Leptolyngbya</taxon>
        <taxon>environmental samples</taxon>
    </lineage>
</organism>